<feature type="domain" description="Vitamin K epoxide reductase" evidence="11">
    <location>
        <begin position="6"/>
        <end position="138"/>
    </location>
</feature>
<dbReference type="AlphaFoldDB" id="A0A8J7RM59"/>
<evidence type="ECO:0000256" key="9">
    <source>
        <dbReference type="ARBA" id="ARBA00023284"/>
    </source>
</evidence>
<proteinExistence type="inferred from homology"/>
<dbReference type="InterPro" id="IPR012932">
    <property type="entry name" value="VKOR"/>
</dbReference>
<dbReference type="Proteomes" id="UP000673975">
    <property type="component" value="Unassembled WGS sequence"/>
</dbReference>
<feature type="transmembrane region" description="Helical" evidence="10">
    <location>
        <begin position="87"/>
        <end position="107"/>
    </location>
</feature>
<keyword evidence="9" id="KW-0676">Redox-active center</keyword>
<keyword evidence="6" id="KW-0560">Oxidoreductase</keyword>
<evidence type="ECO:0000256" key="2">
    <source>
        <dbReference type="ARBA" id="ARBA00006214"/>
    </source>
</evidence>
<dbReference type="PANTHER" id="PTHR34573">
    <property type="entry name" value="VKC DOMAIN-CONTAINING PROTEIN"/>
    <property type="match status" value="1"/>
</dbReference>
<keyword evidence="13" id="KW-1185">Reference proteome</keyword>
<evidence type="ECO:0000256" key="7">
    <source>
        <dbReference type="ARBA" id="ARBA00023136"/>
    </source>
</evidence>
<dbReference type="PANTHER" id="PTHR34573:SF1">
    <property type="entry name" value="VITAMIN K EPOXIDE REDUCTASE DOMAIN-CONTAINING PROTEIN"/>
    <property type="match status" value="1"/>
</dbReference>
<dbReference type="GO" id="GO:0016020">
    <property type="term" value="C:membrane"/>
    <property type="evidence" value="ECO:0007669"/>
    <property type="project" value="UniProtKB-SubCell"/>
</dbReference>
<organism evidence="12 13">
    <name type="scientific">Natronogracilivirga saccharolytica</name>
    <dbReference type="NCBI Taxonomy" id="2812953"/>
    <lineage>
        <taxon>Bacteria</taxon>
        <taxon>Pseudomonadati</taxon>
        <taxon>Balneolota</taxon>
        <taxon>Balneolia</taxon>
        <taxon>Balneolales</taxon>
        <taxon>Cyclonatronaceae</taxon>
        <taxon>Natronogracilivirga</taxon>
    </lineage>
</organism>
<dbReference type="SMART" id="SM00756">
    <property type="entry name" value="VKc"/>
    <property type="match status" value="1"/>
</dbReference>
<evidence type="ECO:0000313" key="13">
    <source>
        <dbReference type="Proteomes" id="UP000673975"/>
    </source>
</evidence>
<feature type="transmembrane region" description="Helical" evidence="10">
    <location>
        <begin position="7"/>
        <end position="27"/>
    </location>
</feature>
<keyword evidence="5 10" id="KW-1133">Transmembrane helix</keyword>
<dbReference type="GO" id="GO:0016491">
    <property type="term" value="F:oxidoreductase activity"/>
    <property type="evidence" value="ECO:0007669"/>
    <property type="project" value="UniProtKB-KW"/>
</dbReference>
<dbReference type="InterPro" id="IPR038354">
    <property type="entry name" value="VKOR_sf"/>
</dbReference>
<keyword evidence="8" id="KW-1015">Disulfide bond</keyword>
<dbReference type="EMBL" id="JAFIDN010000010">
    <property type="protein sequence ID" value="MBP3193455.1"/>
    <property type="molecule type" value="Genomic_DNA"/>
</dbReference>
<evidence type="ECO:0000259" key="11">
    <source>
        <dbReference type="SMART" id="SM00756"/>
    </source>
</evidence>
<evidence type="ECO:0000256" key="1">
    <source>
        <dbReference type="ARBA" id="ARBA00004141"/>
    </source>
</evidence>
<dbReference type="RefSeq" id="WP_210512910.1">
    <property type="nucleotide sequence ID" value="NZ_JAFIDN010000010.1"/>
</dbReference>
<evidence type="ECO:0000256" key="4">
    <source>
        <dbReference type="ARBA" id="ARBA00022719"/>
    </source>
</evidence>
<protein>
    <submittedName>
        <fullName evidence="12">Vitamin K epoxide reductase family protein</fullName>
    </submittedName>
</protein>
<evidence type="ECO:0000256" key="5">
    <source>
        <dbReference type="ARBA" id="ARBA00022989"/>
    </source>
</evidence>
<evidence type="ECO:0000256" key="10">
    <source>
        <dbReference type="SAM" id="Phobius"/>
    </source>
</evidence>
<dbReference type="CDD" id="cd12916">
    <property type="entry name" value="VKOR_1"/>
    <property type="match status" value="1"/>
</dbReference>
<sequence length="146" mass="16012">MSKDSVFYMVIAFVVIAIVGFADAVYLTASHYLGGVPTCTVIEGCDEVALSEYATIGPVPVALMGVLFYTLMLVAGVAWLDIRKAAVFYYLPFVTVPAFFFSLWLVYLMFFVIEALCIFCLVSAGTTTLLMILSFFLHARAKAETV</sequence>
<dbReference type="Gene3D" id="1.20.1440.130">
    <property type="entry name" value="VKOR domain"/>
    <property type="match status" value="1"/>
</dbReference>
<gene>
    <name evidence="12" type="ORF">NATSA_12325</name>
</gene>
<evidence type="ECO:0000256" key="3">
    <source>
        <dbReference type="ARBA" id="ARBA00022692"/>
    </source>
</evidence>
<feature type="transmembrane region" description="Helical" evidence="10">
    <location>
        <begin position="113"/>
        <end position="137"/>
    </location>
</feature>
<evidence type="ECO:0000256" key="8">
    <source>
        <dbReference type="ARBA" id="ARBA00023157"/>
    </source>
</evidence>
<dbReference type="Pfam" id="PF07884">
    <property type="entry name" value="VKOR"/>
    <property type="match status" value="1"/>
</dbReference>
<reference evidence="12" key="1">
    <citation type="submission" date="2021-02" db="EMBL/GenBank/DDBJ databases">
        <title>Natronogracilivirga saccharolytica gen. nov. sp. nov. a new anaerobic, haloalkiliphilic carbohydrate-fermenting bacterium from soda lake and proposing of Cyclonatronumiaceae fam. nov. in the phylum Balneolaeota.</title>
        <authorList>
            <person name="Zhilina T.N."/>
            <person name="Sorokin D.Y."/>
            <person name="Zavarzina D.G."/>
            <person name="Toshchakov S.V."/>
            <person name="Kublanov I.V."/>
        </authorList>
    </citation>
    <scope>NUCLEOTIDE SEQUENCE</scope>
    <source>
        <strain evidence="12">Z-1702</strain>
    </source>
</reference>
<keyword evidence="7 10" id="KW-0472">Membrane</keyword>
<comment type="similarity">
    <text evidence="2">Belongs to the VKOR family.</text>
</comment>
<dbReference type="InterPro" id="IPR044698">
    <property type="entry name" value="VKOR/LTO1"/>
</dbReference>
<name>A0A8J7RM59_9BACT</name>
<dbReference type="GO" id="GO:0048038">
    <property type="term" value="F:quinone binding"/>
    <property type="evidence" value="ECO:0007669"/>
    <property type="project" value="UniProtKB-KW"/>
</dbReference>
<comment type="caution">
    <text evidence="12">The sequence shown here is derived from an EMBL/GenBank/DDBJ whole genome shotgun (WGS) entry which is preliminary data.</text>
</comment>
<evidence type="ECO:0000256" key="6">
    <source>
        <dbReference type="ARBA" id="ARBA00023002"/>
    </source>
</evidence>
<keyword evidence="3 10" id="KW-0812">Transmembrane</keyword>
<feature type="transmembrane region" description="Helical" evidence="10">
    <location>
        <begin position="61"/>
        <end position="80"/>
    </location>
</feature>
<comment type="subcellular location">
    <subcellularLocation>
        <location evidence="1">Membrane</location>
        <topology evidence="1">Multi-pass membrane protein</topology>
    </subcellularLocation>
</comment>
<accession>A0A8J7RM59</accession>
<keyword evidence="4" id="KW-0874">Quinone</keyword>
<evidence type="ECO:0000313" key="12">
    <source>
        <dbReference type="EMBL" id="MBP3193455.1"/>
    </source>
</evidence>